<protein>
    <submittedName>
        <fullName evidence="1">Uncharacterized protein</fullName>
    </submittedName>
</protein>
<sequence>MGSMWNDFKSQKADGRVIASAFVEKILHPTQSFSIPQVDDANVSMAERSVEFTTRPQWQDGKAAAGSIVRDQYGEHVAVDATSLHQTAITVGRGSNSRG</sequence>
<keyword evidence="2" id="KW-1185">Reference proteome</keyword>
<gene>
    <name evidence="1" type="ORF">L1049_020398</name>
</gene>
<accession>A0AAP0S748</accession>
<dbReference type="AlphaFoldDB" id="A0AAP0S748"/>
<organism evidence="1 2">
    <name type="scientific">Liquidambar formosana</name>
    <name type="common">Formosan gum</name>
    <dbReference type="NCBI Taxonomy" id="63359"/>
    <lineage>
        <taxon>Eukaryota</taxon>
        <taxon>Viridiplantae</taxon>
        <taxon>Streptophyta</taxon>
        <taxon>Embryophyta</taxon>
        <taxon>Tracheophyta</taxon>
        <taxon>Spermatophyta</taxon>
        <taxon>Magnoliopsida</taxon>
        <taxon>eudicotyledons</taxon>
        <taxon>Gunneridae</taxon>
        <taxon>Pentapetalae</taxon>
        <taxon>Saxifragales</taxon>
        <taxon>Altingiaceae</taxon>
        <taxon>Liquidambar</taxon>
    </lineage>
</organism>
<dbReference type="EMBL" id="JBBPBK010000001">
    <property type="protein sequence ID" value="KAK9292428.1"/>
    <property type="molecule type" value="Genomic_DNA"/>
</dbReference>
<comment type="caution">
    <text evidence="1">The sequence shown here is derived from an EMBL/GenBank/DDBJ whole genome shotgun (WGS) entry which is preliminary data.</text>
</comment>
<evidence type="ECO:0000313" key="2">
    <source>
        <dbReference type="Proteomes" id="UP001415857"/>
    </source>
</evidence>
<proteinExistence type="predicted"/>
<dbReference type="Proteomes" id="UP001415857">
    <property type="component" value="Unassembled WGS sequence"/>
</dbReference>
<evidence type="ECO:0000313" key="1">
    <source>
        <dbReference type="EMBL" id="KAK9292428.1"/>
    </source>
</evidence>
<reference evidence="1 2" key="1">
    <citation type="journal article" date="2024" name="Plant J.">
        <title>Genome sequences and population genomics reveal climatic adaptation and genomic divergence between two closely related sweetgum species.</title>
        <authorList>
            <person name="Xu W.Q."/>
            <person name="Ren C.Q."/>
            <person name="Zhang X.Y."/>
            <person name="Comes H.P."/>
            <person name="Liu X.H."/>
            <person name="Li Y.G."/>
            <person name="Kettle C.J."/>
            <person name="Jalonen R."/>
            <person name="Gaisberger H."/>
            <person name="Ma Y.Z."/>
            <person name="Qiu Y.X."/>
        </authorList>
    </citation>
    <scope>NUCLEOTIDE SEQUENCE [LARGE SCALE GENOMIC DNA]</scope>
    <source>
        <strain evidence="1">Hangzhou</strain>
    </source>
</reference>
<name>A0AAP0S748_LIQFO</name>